<gene>
    <name evidence="3" type="ORF">B0J13DRAFT_216485</name>
</gene>
<reference evidence="3" key="1">
    <citation type="journal article" date="2021" name="Nat. Commun.">
        <title>Genetic determinants of endophytism in the Arabidopsis root mycobiome.</title>
        <authorList>
            <person name="Mesny F."/>
            <person name="Miyauchi S."/>
            <person name="Thiergart T."/>
            <person name="Pickel B."/>
            <person name="Atanasova L."/>
            <person name="Karlsson M."/>
            <person name="Huettel B."/>
            <person name="Barry K.W."/>
            <person name="Haridas S."/>
            <person name="Chen C."/>
            <person name="Bauer D."/>
            <person name="Andreopoulos W."/>
            <person name="Pangilinan J."/>
            <person name="LaButti K."/>
            <person name="Riley R."/>
            <person name="Lipzen A."/>
            <person name="Clum A."/>
            <person name="Drula E."/>
            <person name="Henrissat B."/>
            <person name="Kohler A."/>
            <person name="Grigoriev I.V."/>
            <person name="Martin F.M."/>
            <person name="Hacquard S."/>
        </authorList>
    </citation>
    <scope>NUCLEOTIDE SEQUENCE</scope>
    <source>
        <strain evidence="3">MPI-CAGE-AT-0021</strain>
    </source>
</reference>
<protein>
    <submittedName>
        <fullName evidence="3">Uncharacterized protein</fullName>
    </submittedName>
</protein>
<keyword evidence="2" id="KW-0812">Transmembrane</keyword>
<comment type="caution">
    <text evidence="3">The sequence shown here is derived from an EMBL/GenBank/DDBJ whole genome shotgun (WGS) entry which is preliminary data.</text>
</comment>
<accession>A0A9P9F3V4</accession>
<organism evidence="3 4">
    <name type="scientific">Dactylonectria estremocensis</name>
    <dbReference type="NCBI Taxonomy" id="1079267"/>
    <lineage>
        <taxon>Eukaryota</taxon>
        <taxon>Fungi</taxon>
        <taxon>Dikarya</taxon>
        <taxon>Ascomycota</taxon>
        <taxon>Pezizomycotina</taxon>
        <taxon>Sordariomycetes</taxon>
        <taxon>Hypocreomycetidae</taxon>
        <taxon>Hypocreales</taxon>
        <taxon>Nectriaceae</taxon>
        <taxon>Dactylonectria</taxon>
    </lineage>
</organism>
<feature type="compositionally biased region" description="Low complexity" evidence="1">
    <location>
        <begin position="139"/>
        <end position="148"/>
    </location>
</feature>
<feature type="transmembrane region" description="Helical" evidence="2">
    <location>
        <begin position="184"/>
        <end position="207"/>
    </location>
</feature>
<evidence type="ECO:0000256" key="2">
    <source>
        <dbReference type="SAM" id="Phobius"/>
    </source>
</evidence>
<evidence type="ECO:0000313" key="3">
    <source>
        <dbReference type="EMBL" id="KAH7155063.1"/>
    </source>
</evidence>
<keyword evidence="4" id="KW-1185">Reference proteome</keyword>
<dbReference type="Proteomes" id="UP000717696">
    <property type="component" value="Unassembled WGS sequence"/>
</dbReference>
<dbReference type="AlphaFoldDB" id="A0A9P9F3V4"/>
<proteinExistence type="predicted"/>
<sequence>MKVLEVLDMTGKSLLEDPRRAHNGRDSRQLTHALKSWRCLWTPCWGITGNGQRKTTEDDGRQQRWFCTGPSPPFPRCPNPCCFPFHHPWAIRAIPKYLVIGTGSTGNGVPKRARSLVQGMGGEGEREAKREISPPLPPLSKSTKTPLPRDGWVNGGRTGDGTNARAVFTGMCWRCHVRPLSVSFLLFSYPGIGIGIGIGVFGLITLVPIRDLEREQEWQVEAFCNVL</sequence>
<feature type="region of interest" description="Disordered" evidence="1">
    <location>
        <begin position="119"/>
        <end position="158"/>
    </location>
</feature>
<name>A0A9P9F3V4_9HYPO</name>
<evidence type="ECO:0000256" key="1">
    <source>
        <dbReference type="SAM" id="MobiDB-lite"/>
    </source>
</evidence>
<feature type="compositionally biased region" description="Basic and acidic residues" evidence="1">
    <location>
        <begin position="123"/>
        <end position="132"/>
    </location>
</feature>
<keyword evidence="2" id="KW-0472">Membrane</keyword>
<keyword evidence="2" id="KW-1133">Transmembrane helix</keyword>
<dbReference type="EMBL" id="JAGMUU010000004">
    <property type="protein sequence ID" value="KAH7155063.1"/>
    <property type="molecule type" value="Genomic_DNA"/>
</dbReference>
<evidence type="ECO:0000313" key="4">
    <source>
        <dbReference type="Proteomes" id="UP000717696"/>
    </source>
</evidence>